<dbReference type="SMART" id="SM00829">
    <property type="entry name" value="PKS_ER"/>
    <property type="match status" value="1"/>
</dbReference>
<dbReference type="SUPFAM" id="SSF50129">
    <property type="entry name" value="GroES-like"/>
    <property type="match status" value="1"/>
</dbReference>
<evidence type="ECO:0000259" key="1">
    <source>
        <dbReference type="SMART" id="SM00829"/>
    </source>
</evidence>
<proteinExistence type="predicted"/>
<dbReference type="Gene3D" id="3.90.180.10">
    <property type="entry name" value="Medium-chain alcohol dehydrogenases, catalytic domain"/>
    <property type="match status" value="1"/>
</dbReference>
<dbReference type="PANTHER" id="PTHR43482">
    <property type="entry name" value="PROTEIN AST1-RELATED"/>
    <property type="match status" value="1"/>
</dbReference>
<dbReference type="InterPro" id="IPR052585">
    <property type="entry name" value="Lipid_raft_assoc_Zn_ADH"/>
</dbReference>
<dbReference type="GO" id="GO:0016491">
    <property type="term" value="F:oxidoreductase activity"/>
    <property type="evidence" value="ECO:0007669"/>
    <property type="project" value="InterPro"/>
</dbReference>
<protein>
    <submittedName>
        <fullName evidence="2">Zinc-binding alcohol dehydrogenase family protein</fullName>
    </submittedName>
</protein>
<dbReference type="Pfam" id="PF08240">
    <property type="entry name" value="ADH_N"/>
    <property type="match status" value="1"/>
</dbReference>
<dbReference type="AlphaFoldDB" id="A0A975D2G7"/>
<dbReference type="InterPro" id="IPR013149">
    <property type="entry name" value="ADH-like_C"/>
</dbReference>
<dbReference type="Proteomes" id="UP000664914">
    <property type="component" value="Chromosome"/>
</dbReference>
<gene>
    <name evidence="2" type="ORF">HRJ34_24435</name>
</gene>
<accession>A0A975D2G7</accession>
<dbReference type="InterPro" id="IPR013154">
    <property type="entry name" value="ADH-like_N"/>
</dbReference>
<dbReference type="EMBL" id="CP059319">
    <property type="protein sequence ID" value="QTH21428.1"/>
    <property type="molecule type" value="Genomic_DNA"/>
</dbReference>
<dbReference type="PANTHER" id="PTHR43482:SF1">
    <property type="entry name" value="PROTEIN AST1-RELATED"/>
    <property type="match status" value="1"/>
</dbReference>
<sequence length="321" mass="33629">MSRLRVHEKATGIDDLVLAIEAMPEPRPEPGQVVVEVRAAGVNPSDVKATLGMMPHAVWPRTPGRDWAGVVVDGPQDLLGQAVWGSAGDLGISRDGSHARYLVVGRDYVRPKPANLSFVEAGSLGVPFVTACEGFRRAGWPKPGETVLVLGANGKVGQAACQIATMAGARVIGVNRSGDRGACKVEAMIAADGAVAEQVRELTGGRGADIVFNTVGSPYFAEANKAMALRARAIFIATIERSVPFDILPFYRGQHSYVGIDTLAFDGAATAAILDDIIGGFETGALTPYPVVEAAHYPMTDAIAAYRAVLGGATDRVVLIP</sequence>
<reference evidence="2" key="2">
    <citation type="submission" date="2021-04" db="EMBL/GenBank/DDBJ databases">
        <title>Isolation and genomic analysis of the ibuprofen-degrading bacterium Sphingomonas strain MPO218.</title>
        <authorList>
            <person name="Aulestia M."/>
            <person name="Flores A."/>
            <person name="Mangas E.L."/>
            <person name="Perez-Pulido A.J."/>
            <person name="Santero E."/>
            <person name="Camacho E.M."/>
        </authorList>
    </citation>
    <scope>NUCLEOTIDE SEQUENCE</scope>
    <source>
        <strain evidence="2">MPO218</strain>
    </source>
</reference>
<dbReference type="InterPro" id="IPR036291">
    <property type="entry name" value="NAD(P)-bd_dom_sf"/>
</dbReference>
<reference evidence="2" key="1">
    <citation type="submission" date="2020-07" db="EMBL/GenBank/DDBJ databases">
        <authorList>
            <person name="Camacho E."/>
        </authorList>
    </citation>
    <scope>NUCLEOTIDE SEQUENCE</scope>
    <source>
        <strain evidence="2">MPO218</strain>
    </source>
</reference>
<name>A0A975D2G7_9SPHN</name>
<dbReference type="InterPro" id="IPR011032">
    <property type="entry name" value="GroES-like_sf"/>
</dbReference>
<feature type="domain" description="Enoyl reductase (ER)" evidence="1">
    <location>
        <begin position="12"/>
        <end position="319"/>
    </location>
</feature>
<dbReference type="Pfam" id="PF00107">
    <property type="entry name" value="ADH_zinc_N"/>
    <property type="match status" value="1"/>
</dbReference>
<evidence type="ECO:0000313" key="3">
    <source>
        <dbReference type="Proteomes" id="UP000664914"/>
    </source>
</evidence>
<dbReference type="SUPFAM" id="SSF51735">
    <property type="entry name" value="NAD(P)-binding Rossmann-fold domains"/>
    <property type="match status" value="1"/>
</dbReference>
<dbReference type="RefSeq" id="WP_029995591.1">
    <property type="nucleotide sequence ID" value="NZ_CP059319.1"/>
</dbReference>
<evidence type="ECO:0000313" key="2">
    <source>
        <dbReference type="EMBL" id="QTH21428.1"/>
    </source>
</evidence>
<organism evidence="2 3">
    <name type="scientific">Rhizorhabdus wittichii</name>
    <dbReference type="NCBI Taxonomy" id="160791"/>
    <lineage>
        <taxon>Bacteria</taxon>
        <taxon>Pseudomonadati</taxon>
        <taxon>Pseudomonadota</taxon>
        <taxon>Alphaproteobacteria</taxon>
        <taxon>Sphingomonadales</taxon>
        <taxon>Sphingomonadaceae</taxon>
        <taxon>Rhizorhabdus</taxon>
    </lineage>
</organism>
<dbReference type="InterPro" id="IPR020843">
    <property type="entry name" value="ER"/>
</dbReference>